<organism evidence="1 2">
    <name type="scientific">Papaver atlanticum</name>
    <dbReference type="NCBI Taxonomy" id="357466"/>
    <lineage>
        <taxon>Eukaryota</taxon>
        <taxon>Viridiplantae</taxon>
        <taxon>Streptophyta</taxon>
        <taxon>Embryophyta</taxon>
        <taxon>Tracheophyta</taxon>
        <taxon>Spermatophyta</taxon>
        <taxon>Magnoliopsida</taxon>
        <taxon>Ranunculales</taxon>
        <taxon>Papaveraceae</taxon>
        <taxon>Papaveroideae</taxon>
        <taxon>Papaver</taxon>
    </lineage>
</organism>
<evidence type="ECO:0000313" key="1">
    <source>
        <dbReference type="EMBL" id="KAI3836441.1"/>
    </source>
</evidence>
<keyword evidence="2" id="KW-1185">Reference proteome</keyword>
<evidence type="ECO:0000313" key="2">
    <source>
        <dbReference type="Proteomes" id="UP001202328"/>
    </source>
</evidence>
<dbReference type="EMBL" id="JAJJMB010017645">
    <property type="protein sequence ID" value="KAI3836441.1"/>
    <property type="molecule type" value="Genomic_DNA"/>
</dbReference>
<name>A0AAD4X4Q6_9MAGN</name>
<dbReference type="Proteomes" id="UP001202328">
    <property type="component" value="Unassembled WGS sequence"/>
</dbReference>
<accession>A0AAD4X4Q6</accession>
<sequence length="72" mass="8234">MISVIGKLEIPALAAKMLGDLRVMFCFQSVGRLLLTQRESKLRLISVSIEGWCCKCRYKSPRAEVLIWQVYS</sequence>
<dbReference type="AlphaFoldDB" id="A0AAD4X4Q6"/>
<reference evidence="1" key="1">
    <citation type="submission" date="2022-04" db="EMBL/GenBank/DDBJ databases">
        <title>A functionally conserved STORR gene fusion in Papaver species that diverged 16.8 million years ago.</title>
        <authorList>
            <person name="Catania T."/>
        </authorList>
    </citation>
    <scope>NUCLEOTIDE SEQUENCE</scope>
    <source>
        <strain evidence="1">S-188037</strain>
    </source>
</reference>
<proteinExistence type="predicted"/>
<protein>
    <submittedName>
        <fullName evidence="1">Uncharacterized protein</fullName>
    </submittedName>
</protein>
<comment type="caution">
    <text evidence="1">The sequence shown here is derived from an EMBL/GenBank/DDBJ whole genome shotgun (WGS) entry which is preliminary data.</text>
</comment>
<gene>
    <name evidence="1" type="ORF">MKW98_008202</name>
</gene>